<reference evidence="2" key="2">
    <citation type="submission" date="2015-01" db="EMBL/GenBank/DDBJ databases">
        <title>Evolutionary Origins and Diversification of the Mycorrhizal Mutualists.</title>
        <authorList>
            <consortium name="DOE Joint Genome Institute"/>
            <consortium name="Mycorrhizal Genomics Consortium"/>
            <person name="Kohler A."/>
            <person name="Kuo A."/>
            <person name="Nagy L.G."/>
            <person name="Floudas D."/>
            <person name="Copeland A."/>
            <person name="Barry K.W."/>
            <person name="Cichocki N."/>
            <person name="Veneault-Fourrey C."/>
            <person name="LaButti K."/>
            <person name="Lindquist E.A."/>
            <person name="Lipzen A."/>
            <person name="Lundell T."/>
            <person name="Morin E."/>
            <person name="Murat C."/>
            <person name="Riley R."/>
            <person name="Ohm R."/>
            <person name="Sun H."/>
            <person name="Tunlid A."/>
            <person name="Henrissat B."/>
            <person name="Grigoriev I.V."/>
            <person name="Hibbett D.S."/>
            <person name="Martin F."/>
        </authorList>
    </citation>
    <scope>NUCLEOTIDE SEQUENCE [LARGE SCALE GENOMIC DNA]</scope>
    <source>
        <strain evidence="2">F 1598</strain>
    </source>
</reference>
<dbReference type="InParanoid" id="A0A0C3F2G4"/>
<evidence type="ECO:0000313" key="2">
    <source>
        <dbReference type="Proteomes" id="UP000054166"/>
    </source>
</evidence>
<evidence type="ECO:0000313" key="1">
    <source>
        <dbReference type="EMBL" id="KIM74264.1"/>
    </source>
</evidence>
<gene>
    <name evidence="1" type="ORF">PILCRDRAFT_828431</name>
</gene>
<dbReference type="EMBL" id="KN833064">
    <property type="protein sequence ID" value="KIM74264.1"/>
    <property type="molecule type" value="Genomic_DNA"/>
</dbReference>
<dbReference type="OrthoDB" id="5231159at2759"/>
<protein>
    <submittedName>
        <fullName evidence="1">Uncharacterized protein</fullName>
    </submittedName>
</protein>
<proteinExistence type="predicted"/>
<organism evidence="1 2">
    <name type="scientific">Piloderma croceum (strain F 1598)</name>
    <dbReference type="NCBI Taxonomy" id="765440"/>
    <lineage>
        <taxon>Eukaryota</taxon>
        <taxon>Fungi</taxon>
        <taxon>Dikarya</taxon>
        <taxon>Basidiomycota</taxon>
        <taxon>Agaricomycotina</taxon>
        <taxon>Agaricomycetes</taxon>
        <taxon>Agaricomycetidae</taxon>
        <taxon>Atheliales</taxon>
        <taxon>Atheliaceae</taxon>
        <taxon>Piloderma</taxon>
    </lineage>
</organism>
<dbReference type="HOGENOM" id="CLU_1441566_0_0_1"/>
<dbReference type="Proteomes" id="UP000054166">
    <property type="component" value="Unassembled WGS sequence"/>
</dbReference>
<keyword evidence="2" id="KW-1185">Reference proteome</keyword>
<reference evidence="1 2" key="1">
    <citation type="submission" date="2014-04" db="EMBL/GenBank/DDBJ databases">
        <authorList>
            <consortium name="DOE Joint Genome Institute"/>
            <person name="Kuo A."/>
            <person name="Tarkka M."/>
            <person name="Buscot F."/>
            <person name="Kohler A."/>
            <person name="Nagy L.G."/>
            <person name="Floudas D."/>
            <person name="Copeland A."/>
            <person name="Barry K.W."/>
            <person name="Cichocki N."/>
            <person name="Veneault-Fourrey C."/>
            <person name="LaButti K."/>
            <person name="Lindquist E.A."/>
            <person name="Lipzen A."/>
            <person name="Lundell T."/>
            <person name="Morin E."/>
            <person name="Murat C."/>
            <person name="Sun H."/>
            <person name="Tunlid A."/>
            <person name="Henrissat B."/>
            <person name="Grigoriev I.V."/>
            <person name="Hibbett D.S."/>
            <person name="Martin F."/>
            <person name="Nordberg H.P."/>
            <person name="Cantor M.N."/>
            <person name="Hua S.X."/>
        </authorList>
    </citation>
    <scope>NUCLEOTIDE SEQUENCE [LARGE SCALE GENOMIC DNA]</scope>
    <source>
        <strain evidence="1 2">F 1598</strain>
    </source>
</reference>
<accession>A0A0C3F2G4</accession>
<name>A0A0C3F2G4_PILCF</name>
<dbReference type="AlphaFoldDB" id="A0A0C3F2G4"/>
<sequence length="188" mass="21242">MRVSKKLPGTAQDPYWAYPEFPDHARHIRTAPDGTVSLTSIGFGTPNIQHKYSPALWRQVSLITADRDADYFLFDEDDRPVRFVLYDPWMKMTFRDFRGEILSDDEGHGNDVLSALAEYLIKAMAQKPGLSRERILAQLEREYGGDIATKVAEWEKLAAKNGASGSAFLEVQSRSMKQALPMLMGRTT</sequence>